<gene>
    <name evidence="1" type="ORF">TRIVIDRAFT_192428</name>
</gene>
<accession>G9MWY1</accession>
<name>G9MWY1_HYPVG</name>
<dbReference type="PANTHER" id="PTHR40788:SF2">
    <property type="entry name" value="CLR5 DOMAIN-CONTAINING PROTEIN"/>
    <property type="match status" value="1"/>
</dbReference>
<dbReference type="VEuPathDB" id="FungiDB:TRIVIDRAFT_192428"/>
<proteinExistence type="predicted"/>
<dbReference type="AlphaFoldDB" id="G9MWY1"/>
<reference evidence="1 2" key="1">
    <citation type="journal article" date="2011" name="Genome Biol.">
        <title>Comparative genome sequence analysis underscores mycoparasitism as the ancestral life style of Trichoderma.</title>
        <authorList>
            <person name="Kubicek C.P."/>
            <person name="Herrera-Estrella A."/>
            <person name="Seidl-Seiboth V."/>
            <person name="Martinez D.A."/>
            <person name="Druzhinina I.S."/>
            <person name="Thon M."/>
            <person name="Zeilinger S."/>
            <person name="Casas-Flores S."/>
            <person name="Horwitz B.A."/>
            <person name="Mukherjee P.K."/>
            <person name="Mukherjee M."/>
            <person name="Kredics L."/>
            <person name="Alcaraz L.D."/>
            <person name="Aerts A."/>
            <person name="Antal Z."/>
            <person name="Atanasova L."/>
            <person name="Cervantes-Badillo M.G."/>
            <person name="Challacombe J."/>
            <person name="Chertkov O."/>
            <person name="McCluskey K."/>
            <person name="Coulpier F."/>
            <person name="Deshpande N."/>
            <person name="von Doehren H."/>
            <person name="Ebbole D.J."/>
            <person name="Esquivel-Naranjo E.U."/>
            <person name="Fekete E."/>
            <person name="Flipphi M."/>
            <person name="Glaser F."/>
            <person name="Gomez-Rodriguez E.Y."/>
            <person name="Gruber S."/>
            <person name="Han C."/>
            <person name="Henrissat B."/>
            <person name="Hermosa R."/>
            <person name="Hernandez-Onate M."/>
            <person name="Karaffa L."/>
            <person name="Kosti I."/>
            <person name="Le Crom S."/>
            <person name="Lindquist E."/>
            <person name="Lucas S."/>
            <person name="Luebeck M."/>
            <person name="Luebeck P.S."/>
            <person name="Margeot A."/>
            <person name="Metz B."/>
            <person name="Misra M."/>
            <person name="Nevalainen H."/>
            <person name="Omann M."/>
            <person name="Packer N."/>
            <person name="Perrone G."/>
            <person name="Uresti-Rivera E.E."/>
            <person name="Salamov A."/>
            <person name="Schmoll M."/>
            <person name="Seiboth B."/>
            <person name="Shapiro H."/>
            <person name="Sukno S."/>
            <person name="Tamayo-Ramos J.A."/>
            <person name="Tisch D."/>
            <person name="Wiest A."/>
            <person name="Wilkinson H.H."/>
            <person name="Zhang M."/>
            <person name="Coutinho P.M."/>
            <person name="Kenerley C.M."/>
            <person name="Monte E."/>
            <person name="Baker S.E."/>
            <person name="Grigoriev I.V."/>
        </authorList>
    </citation>
    <scope>NUCLEOTIDE SEQUENCE [LARGE SCALE GENOMIC DNA]</scope>
    <source>
        <strain evidence="2">Gv29-8 / FGSC 10586</strain>
    </source>
</reference>
<dbReference type="EMBL" id="ABDF02000075">
    <property type="protein sequence ID" value="EHK21113.1"/>
    <property type="molecule type" value="Genomic_DNA"/>
</dbReference>
<comment type="caution">
    <text evidence="1">The sequence shown here is derived from an EMBL/GenBank/DDBJ whole genome shotgun (WGS) entry which is preliminary data.</text>
</comment>
<protein>
    <recommendedName>
        <fullName evidence="3">Clr5 domain-containing protein</fullName>
    </recommendedName>
</protein>
<dbReference type="OrthoDB" id="2922289at2759"/>
<dbReference type="Proteomes" id="UP000007115">
    <property type="component" value="Unassembled WGS sequence"/>
</dbReference>
<dbReference type="PANTHER" id="PTHR40788">
    <property type="entry name" value="CLR5 DOMAIN-CONTAINING PROTEIN-RELATED"/>
    <property type="match status" value="1"/>
</dbReference>
<dbReference type="GeneID" id="25789648"/>
<dbReference type="HOGENOM" id="CLU_019062_0_0_1"/>
<evidence type="ECO:0000313" key="1">
    <source>
        <dbReference type="EMBL" id="EHK21113.1"/>
    </source>
</evidence>
<dbReference type="STRING" id="413071.G9MWY1"/>
<evidence type="ECO:0000313" key="2">
    <source>
        <dbReference type="Proteomes" id="UP000007115"/>
    </source>
</evidence>
<evidence type="ECO:0008006" key="3">
    <source>
        <dbReference type="Google" id="ProtNLM"/>
    </source>
</evidence>
<organism evidence="1 2">
    <name type="scientific">Hypocrea virens (strain Gv29-8 / FGSC 10586)</name>
    <name type="common">Gliocladium virens</name>
    <name type="synonym">Trichoderma virens</name>
    <dbReference type="NCBI Taxonomy" id="413071"/>
    <lineage>
        <taxon>Eukaryota</taxon>
        <taxon>Fungi</taxon>
        <taxon>Dikarya</taxon>
        <taxon>Ascomycota</taxon>
        <taxon>Pezizomycotina</taxon>
        <taxon>Sordariomycetes</taxon>
        <taxon>Hypocreomycetidae</taxon>
        <taxon>Hypocreales</taxon>
        <taxon>Hypocreaceae</taxon>
        <taxon>Trichoderma</taxon>
    </lineage>
</organism>
<keyword evidence="2" id="KW-1185">Reference proteome</keyword>
<dbReference type="RefSeq" id="XP_013955306.1">
    <property type="nucleotide sequence ID" value="XM_014099831.1"/>
</dbReference>
<dbReference type="InParanoid" id="G9MWY1"/>
<sequence>MAEPPTRAIEISKVVTVAEARIEVNKRARAIFTNYEILNGLLLRHECTIRQRWAKKTRRQRTDILLKAWPGMPYNHRPDLEAFKKIKHQPHVGTDSDRGSYMWPYINQEDLLQTQSLLLLLNARGRNFPSSFACRDFGSMRLGIGSKAIKCTMLGNCTMILYGANTVEEYGKILRWNSHSKALDLFIGHLEFSPPEGFLILEAQDKLMKFLVDCCQGILRDIDPGMLTSNKYPIQPEPRLKSELELRGFESLASMAAEAPYRRPARFELRRVESLLAAKTRALEDHIWALREDPVYCRQNLLDAKEILLEKENNRHGFDPTLTPGSERLLSEAHFVSNVLFDAYFELDVFSKLYQQAQELAVLQKKYESVISPTKELPDEFLLAISKFLLLMAQGSGGNLNQLKLVAMESPQIRKFYTCSSDDNLPVPRGIEMSKVEAKCTYLLQTLWENRYDLSCMGFPLIVDELERLLLSEPTAGELISGKVASIFDSLSILTWCNEEINFYQPWAKNFNYITLVARKDLEAASDIKGVMWLRTMAAFKPENLSKILPFAEPLLGSFTYPYDKHRTKANVECMRRAEQNLDKFWAQVDDLILSASGDAKPALALQRLLSQPHLLQRTPEWTDQQTPIHTVEKPLSPLFFKLWGCQIHEQTIAHAQTMPVQAKVKDNEKADPQPSEAIQSGHIETEETIPKPFFSVDNRALKVFRTLFFNPAITSSPGEIAWNDFLHAMKSVGLSAQKLYGSVWQFSLAQTDGYASVQFCEPRCKSKIPFMVARRQGRTLTRAYGWTGSMFVLKK</sequence>
<dbReference type="OMA" id="LEYACIS"/>
<dbReference type="eggNOG" id="ENOG502QUCG">
    <property type="taxonomic scope" value="Eukaryota"/>
</dbReference>